<keyword evidence="4" id="KW-1185">Reference proteome</keyword>
<keyword evidence="2" id="KW-1133">Transmembrane helix</keyword>
<dbReference type="Proteomes" id="UP000450917">
    <property type="component" value="Unassembled WGS sequence"/>
</dbReference>
<evidence type="ECO:0000313" key="3">
    <source>
        <dbReference type="EMBL" id="MUG71850.1"/>
    </source>
</evidence>
<comment type="caution">
    <text evidence="3">The sequence shown here is derived from an EMBL/GenBank/DDBJ whole genome shotgun (WGS) entry which is preliminary data.</text>
</comment>
<evidence type="ECO:0000313" key="4">
    <source>
        <dbReference type="Proteomes" id="UP000450917"/>
    </source>
</evidence>
<dbReference type="EMBL" id="WNZX01000011">
    <property type="protein sequence ID" value="MUG71850.1"/>
    <property type="molecule type" value="Genomic_DNA"/>
</dbReference>
<sequence>MRHELMIYDAVFYAIVLATSFIAGYRLLNVRSLNRMMRINTRHGDIMEEAVKRETGRNLVRFASIQSGDRAVMHRLQLVIYRLEELTLRDLIHSIDPDAIVDVVPMDRENGENDGNTRHSLGKPPRVSKYGNVFNK</sequence>
<keyword evidence="2" id="KW-0812">Transmembrane</keyword>
<name>A0A7X2ZBD5_9BACL</name>
<protein>
    <submittedName>
        <fullName evidence="3">Uncharacterized protein</fullName>
    </submittedName>
</protein>
<keyword evidence="2" id="KW-0472">Membrane</keyword>
<organism evidence="3 4">
    <name type="scientific">Paenibacillus validus</name>
    <dbReference type="NCBI Taxonomy" id="44253"/>
    <lineage>
        <taxon>Bacteria</taxon>
        <taxon>Bacillati</taxon>
        <taxon>Bacillota</taxon>
        <taxon>Bacilli</taxon>
        <taxon>Bacillales</taxon>
        <taxon>Paenibacillaceae</taxon>
        <taxon>Paenibacillus</taxon>
    </lineage>
</organism>
<gene>
    <name evidence="3" type="ORF">GNP93_14345</name>
</gene>
<evidence type="ECO:0000256" key="2">
    <source>
        <dbReference type="SAM" id="Phobius"/>
    </source>
</evidence>
<feature type="transmembrane region" description="Helical" evidence="2">
    <location>
        <begin position="6"/>
        <end position="28"/>
    </location>
</feature>
<proteinExistence type="predicted"/>
<dbReference type="AlphaFoldDB" id="A0A7X2ZBD5"/>
<feature type="region of interest" description="Disordered" evidence="1">
    <location>
        <begin position="108"/>
        <end position="136"/>
    </location>
</feature>
<accession>A0A7X2ZBD5</accession>
<feature type="compositionally biased region" description="Basic and acidic residues" evidence="1">
    <location>
        <begin position="108"/>
        <end position="117"/>
    </location>
</feature>
<dbReference type="RefSeq" id="WP_155614913.1">
    <property type="nucleotide sequence ID" value="NZ_WNZX01000011.1"/>
</dbReference>
<evidence type="ECO:0000256" key="1">
    <source>
        <dbReference type="SAM" id="MobiDB-lite"/>
    </source>
</evidence>
<reference evidence="3 4" key="1">
    <citation type="submission" date="2019-11" db="EMBL/GenBank/DDBJ databases">
        <title>Draft genome sequences of five Paenibacillus species of dairy origin.</title>
        <authorList>
            <person name="Olajide A.M."/>
            <person name="Chen S."/>
            <person name="Lapointe G."/>
        </authorList>
    </citation>
    <scope>NUCLEOTIDE SEQUENCE [LARGE SCALE GENOMIC DNA]</scope>
    <source>
        <strain evidence="3 4">2CS3</strain>
    </source>
</reference>